<protein>
    <recommendedName>
        <fullName evidence="2">Alpha-carbonic anhydrase domain-containing protein</fullName>
    </recommendedName>
</protein>
<dbReference type="AlphaFoldDB" id="A0A1Y3BSK6"/>
<keyword evidence="4" id="KW-1185">Reference proteome</keyword>
<evidence type="ECO:0000259" key="2">
    <source>
        <dbReference type="PROSITE" id="PS51144"/>
    </source>
</evidence>
<proteinExistence type="predicted"/>
<dbReference type="InterPro" id="IPR036398">
    <property type="entry name" value="CA_dom_sf"/>
</dbReference>
<dbReference type="PROSITE" id="PS51144">
    <property type="entry name" value="ALPHA_CA_2"/>
    <property type="match status" value="1"/>
</dbReference>
<sequence length="88" mass="10254">MSKTLISNYSPFIIILILLLNGKVDTFQKWSYNDQTAWSNISKECSNDIQSPINIRYNDLVFNDSLKIEFLNYDRPSSSYRVTNHGRS</sequence>
<organism evidence="3 4">
    <name type="scientific">Euroglyphus maynei</name>
    <name type="common">Mayne's house dust mite</name>
    <dbReference type="NCBI Taxonomy" id="6958"/>
    <lineage>
        <taxon>Eukaryota</taxon>
        <taxon>Metazoa</taxon>
        <taxon>Ecdysozoa</taxon>
        <taxon>Arthropoda</taxon>
        <taxon>Chelicerata</taxon>
        <taxon>Arachnida</taxon>
        <taxon>Acari</taxon>
        <taxon>Acariformes</taxon>
        <taxon>Sarcoptiformes</taxon>
        <taxon>Astigmata</taxon>
        <taxon>Psoroptidia</taxon>
        <taxon>Analgoidea</taxon>
        <taxon>Pyroglyphidae</taxon>
        <taxon>Pyroglyphinae</taxon>
        <taxon>Euroglyphus</taxon>
    </lineage>
</organism>
<dbReference type="InterPro" id="IPR001148">
    <property type="entry name" value="CA_dom"/>
</dbReference>
<name>A0A1Y3BSK6_EURMA</name>
<evidence type="ECO:0000313" key="3">
    <source>
        <dbReference type="EMBL" id="OTF83930.1"/>
    </source>
</evidence>
<feature type="non-terminal residue" evidence="3">
    <location>
        <position position="88"/>
    </location>
</feature>
<keyword evidence="1" id="KW-0812">Transmembrane</keyword>
<dbReference type="EMBL" id="MUJZ01001567">
    <property type="protein sequence ID" value="OTF83930.1"/>
    <property type="molecule type" value="Genomic_DNA"/>
</dbReference>
<dbReference type="Proteomes" id="UP000194236">
    <property type="component" value="Unassembled WGS sequence"/>
</dbReference>
<feature type="domain" description="Alpha-carbonic anhydrase" evidence="2">
    <location>
        <begin position="28"/>
        <end position="88"/>
    </location>
</feature>
<evidence type="ECO:0000313" key="4">
    <source>
        <dbReference type="Proteomes" id="UP000194236"/>
    </source>
</evidence>
<dbReference type="Gene3D" id="3.10.200.10">
    <property type="entry name" value="Alpha carbonic anhydrase"/>
    <property type="match status" value="1"/>
</dbReference>
<dbReference type="Pfam" id="PF00194">
    <property type="entry name" value="Carb_anhydrase"/>
    <property type="match status" value="1"/>
</dbReference>
<accession>A0A1Y3BSK6</accession>
<reference evidence="3 4" key="1">
    <citation type="submission" date="2017-03" db="EMBL/GenBank/DDBJ databases">
        <title>Genome Survey of Euroglyphus maynei.</title>
        <authorList>
            <person name="Arlian L.G."/>
            <person name="Morgan M.S."/>
            <person name="Rider S.D."/>
        </authorList>
    </citation>
    <scope>NUCLEOTIDE SEQUENCE [LARGE SCALE GENOMIC DNA]</scope>
    <source>
        <strain evidence="3">Arlian Lab</strain>
        <tissue evidence="3">Whole body</tissue>
    </source>
</reference>
<comment type="caution">
    <text evidence="3">The sequence shown here is derived from an EMBL/GenBank/DDBJ whole genome shotgun (WGS) entry which is preliminary data.</text>
</comment>
<keyword evidence="1" id="KW-0472">Membrane</keyword>
<keyword evidence="1" id="KW-1133">Transmembrane helix</keyword>
<gene>
    <name evidence="3" type="ORF">BLA29_013261</name>
</gene>
<dbReference type="SUPFAM" id="SSF51069">
    <property type="entry name" value="Carbonic anhydrase"/>
    <property type="match status" value="1"/>
</dbReference>
<dbReference type="OrthoDB" id="6505958at2759"/>
<evidence type="ECO:0000256" key="1">
    <source>
        <dbReference type="SAM" id="Phobius"/>
    </source>
</evidence>
<feature type="transmembrane region" description="Helical" evidence="1">
    <location>
        <begin position="6"/>
        <end position="22"/>
    </location>
</feature>